<feature type="non-terminal residue" evidence="7">
    <location>
        <position position="1"/>
    </location>
</feature>
<dbReference type="NCBIfam" id="NF008434">
    <property type="entry name" value="PRK11274.1"/>
    <property type="match status" value="1"/>
</dbReference>
<dbReference type="InterPro" id="IPR004017">
    <property type="entry name" value="Cys_rich_dom"/>
</dbReference>
<evidence type="ECO:0000259" key="6">
    <source>
        <dbReference type="PROSITE" id="PS51379"/>
    </source>
</evidence>
<dbReference type="Pfam" id="PF02754">
    <property type="entry name" value="CCG"/>
    <property type="match status" value="2"/>
</dbReference>
<comment type="caution">
    <text evidence="7">The sequence shown here is derived from an EMBL/GenBank/DDBJ whole genome shotgun (WGS) entry which is preliminary data.</text>
</comment>
<evidence type="ECO:0000313" key="7">
    <source>
        <dbReference type="EMBL" id="TDR31785.1"/>
    </source>
</evidence>
<dbReference type="SUPFAM" id="SSF54862">
    <property type="entry name" value="4Fe-4S ferredoxins"/>
    <property type="match status" value="1"/>
</dbReference>
<evidence type="ECO:0000256" key="1">
    <source>
        <dbReference type="ARBA" id="ARBA00022485"/>
    </source>
</evidence>
<dbReference type="Proteomes" id="UP000294480">
    <property type="component" value="Unassembled WGS sequence"/>
</dbReference>
<evidence type="ECO:0000256" key="4">
    <source>
        <dbReference type="ARBA" id="ARBA00023004"/>
    </source>
</evidence>
<evidence type="ECO:0000256" key="3">
    <source>
        <dbReference type="ARBA" id="ARBA00022737"/>
    </source>
</evidence>
<protein>
    <submittedName>
        <fullName evidence="7">Glycolate oxidase iron-sulfur subunit</fullName>
    </submittedName>
</protein>
<evidence type="ECO:0000256" key="2">
    <source>
        <dbReference type="ARBA" id="ARBA00022723"/>
    </source>
</evidence>
<dbReference type="PROSITE" id="PS51379">
    <property type="entry name" value="4FE4S_FER_2"/>
    <property type="match status" value="1"/>
</dbReference>
<keyword evidence="3" id="KW-0677">Repeat</keyword>
<dbReference type="GO" id="GO:0051539">
    <property type="term" value="F:4 iron, 4 sulfur cluster binding"/>
    <property type="evidence" value="ECO:0007669"/>
    <property type="project" value="UniProtKB-KW"/>
</dbReference>
<name>A0A4R6Y8N9_9BURK</name>
<dbReference type="GO" id="GO:0046872">
    <property type="term" value="F:metal ion binding"/>
    <property type="evidence" value="ECO:0007669"/>
    <property type="project" value="UniProtKB-KW"/>
</dbReference>
<dbReference type="PANTHER" id="PTHR32479:SF17">
    <property type="entry name" value="GLYCOLATE OXIDASE IRON-SULFUR SUBUNIT"/>
    <property type="match status" value="1"/>
</dbReference>
<dbReference type="GO" id="GO:0016491">
    <property type="term" value="F:oxidoreductase activity"/>
    <property type="evidence" value="ECO:0007669"/>
    <property type="project" value="UniProtKB-ARBA"/>
</dbReference>
<keyword evidence="4" id="KW-0408">Iron</keyword>
<dbReference type="InterPro" id="IPR017900">
    <property type="entry name" value="4Fe4S_Fe_S_CS"/>
</dbReference>
<keyword evidence="1" id="KW-0004">4Fe-4S</keyword>
<dbReference type="PROSITE" id="PS00198">
    <property type="entry name" value="4FE4S_FER_1"/>
    <property type="match status" value="1"/>
</dbReference>
<dbReference type="Gene3D" id="1.10.1060.10">
    <property type="entry name" value="Alpha-helical ferredoxin"/>
    <property type="match status" value="1"/>
</dbReference>
<dbReference type="InterPro" id="IPR009051">
    <property type="entry name" value="Helical_ferredxn"/>
</dbReference>
<evidence type="ECO:0000313" key="8">
    <source>
        <dbReference type="Proteomes" id="UP000294480"/>
    </source>
</evidence>
<keyword evidence="5" id="KW-0411">Iron-sulfur</keyword>
<dbReference type="EMBL" id="SNZE01000007">
    <property type="protein sequence ID" value="TDR31785.1"/>
    <property type="molecule type" value="Genomic_DNA"/>
</dbReference>
<dbReference type="PIRSF" id="PIRSF000139">
    <property type="entry name" value="Glc_ox_4Fe-4S"/>
    <property type="match status" value="1"/>
</dbReference>
<dbReference type="PANTHER" id="PTHR32479">
    <property type="entry name" value="GLYCOLATE OXIDASE IRON-SULFUR SUBUNIT"/>
    <property type="match status" value="1"/>
</dbReference>
<reference evidence="7 8" key="1">
    <citation type="submission" date="2019-03" db="EMBL/GenBank/DDBJ databases">
        <title>Genomic Encyclopedia of Type Strains, Phase IV (KMG-IV): sequencing the most valuable type-strain genomes for metagenomic binning, comparative biology and taxonomic classification.</title>
        <authorList>
            <person name="Goeker M."/>
        </authorList>
    </citation>
    <scope>NUCLEOTIDE SEQUENCE [LARGE SCALE GENOMIC DNA]</scope>
    <source>
        <strain evidence="7 8">DSM 102852</strain>
    </source>
</reference>
<organism evidence="7 8">
    <name type="scientific">Hydromonas duriensis</name>
    <dbReference type="NCBI Taxonomy" id="1527608"/>
    <lineage>
        <taxon>Bacteria</taxon>
        <taxon>Pseudomonadati</taxon>
        <taxon>Pseudomonadota</taxon>
        <taxon>Betaproteobacteria</taxon>
        <taxon>Burkholderiales</taxon>
        <taxon>Burkholderiaceae</taxon>
        <taxon>Hydromonas</taxon>
    </lineage>
</organism>
<proteinExistence type="predicted"/>
<keyword evidence="2" id="KW-0479">Metal-binding</keyword>
<feature type="domain" description="4Fe-4S ferredoxin-type" evidence="6">
    <location>
        <begin position="63"/>
        <end position="86"/>
    </location>
</feature>
<accession>A0A4R6Y8N9</accession>
<keyword evidence="8" id="KW-1185">Reference proteome</keyword>
<evidence type="ECO:0000256" key="5">
    <source>
        <dbReference type="ARBA" id="ARBA00023014"/>
    </source>
</evidence>
<dbReference type="InterPro" id="IPR012257">
    <property type="entry name" value="Glc_ox_4Fe-4S"/>
</dbReference>
<dbReference type="InterPro" id="IPR017896">
    <property type="entry name" value="4Fe4S_Fe-S-bd"/>
</dbReference>
<gene>
    <name evidence="7" type="ORF">DFR44_1071</name>
</gene>
<sequence>AGYAALDRFDCFTKTGVFNSTLKCCYVWDDYRPTYGILGDELDSPRGRIYQIKNLLEGQADEASVQLHLDRCLTCRACETACPSGVQYGHILEWGRTFLKQKAVRSRLGRFKLTVMRQILSRPKMFQVLWLVGQSSRGCLPRYYSKKLKPAALKKSRSLVVTQMESTQMTVILHQGCVQNSLSPNINHATRRLLQAWGVNVLIAQDGCCGAVSAHADDMDGALEKARHNIGAWSSLIARHPQALIVSNASACGLQLKEYAFALRHDELWANRAQRISAAVRDVSEIVALLLEGNPAIFQTLKTCIDQLPESMKTVAYHESCTLQHGQRLKGRLEKQFINLGMHLTPSLNTHLCCGSAGTYAITQASISTQLLNNKMRDLKQENASFILSANIGCIQHIASATNKKVMHWIEWVDAVWSGDVY</sequence>
<dbReference type="AlphaFoldDB" id="A0A4R6Y8N9"/>